<evidence type="ECO:0000256" key="1">
    <source>
        <dbReference type="RuleBase" id="RU366020"/>
    </source>
</evidence>
<protein>
    <recommendedName>
        <fullName evidence="1">Protein phosphatase</fullName>
        <ecNumber evidence="1">3.1.3.16</ecNumber>
    </recommendedName>
</protein>
<evidence type="ECO:0000259" key="2">
    <source>
        <dbReference type="PROSITE" id="PS51746"/>
    </source>
</evidence>
<keyword evidence="1" id="KW-0464">Manganese</keyword>
<keyword evidence="1" id="KW-0904">Protein phosphatase</keyword>
<keyword evidence="4" id="KW-1185">Reference proteome</keyword>
<dbReference type="EMBL" id="OX459118">
    <property type="protein sequence ID" value="CAI9087421.1"/>
    <property type="molecule type" value="Genomic_DNA"/>
</dbReference>
<comment type="cofactor">
    <cofactor evidence="1">
        <name>Mg(2+)</name>
        <dbReference type="ChEBI" id="CHEBI:18420"/>
    </cofactor>
</comment>
<gene>
    <name evidence="3" type="ORF">OLC1_LOCUS262</name>
</gene>
<keyword evidence="1" id="KW-0479">Metal-binding</keyword>
<dbReference type="Proteomes" id="UP001161247">
    <property type="component" value="Chromosome 1"/>
</dbReference>
<dbReference type="InterPro" id="IPR036457">
    <property type="entry name" value="PPM-type-like_dom_sf"/>
</dbReference>
<dbReference type="PANTHER" id="PTHR12320:SF14">
    <property type="entry name" value="PROTEIN PHOSPHATASE"/>
    <property type="match status" value="1"/>
</dbReference>
<dbReference type="GO" id="GO:0046872">
    <property type="term" value="F:metal ion binding"/>
    <property type="evidence" value="ECO:0007669"/>
    <property type="project" value="UniProtKB-UniRule"/>
</dbReference>
<dbReference type="PANTHER" id="PTHR12320">
    <property type="entry name" value="PROTEIN PHOSPHATASE 2C"/>
    <property type="match status" value="1"/>
</dbReference>
<keyword evidence="1" id="KW-0460">Magnesium</keyword>
<dbReference type="Gene3D" id="3.60.40.10">
    <property type="entry name" value="PPM-type phosphatase domain"/>
    <property type="match status" value="2"/>
</dbReference>
<sequence>MGYDFCYNRSCLRMMAGAYYLPKTALGEDAHFICDEQQTIGVADGVGGWSRYGIDSGVYARKLMDNAVESIQQQPKGKVNPGKVLADAFFNNEAEGGSTACIITLKNNALHAVNLGDSGFLLIRDGEIVYRSPIQQRYFNCPFQLSNSKNGDAPDSARRIVVGVEPGDILVAATDGLFDNIFPDDIADVMNLLSLEEELPPELAARKLAESARQQSLSKQIVSPFTEAAVMAGLDSDVYRGGKFDDVTVIVAYIY</sequence>
<comment type="cofactor">
    <cofactor evidence="1">
        <name>Mn(2+)</name>
        <dbReference type="ChEBI" id="CHEBI:29035"/>
    </cofactor>
</comment>
<dbReference type="PROSITE" id="PS51746">
    <property type="entry name" value="PPM_2"/>
    <property type="match status" value="1"/>
</dbReference>
<reference evidence="3" key="1">
    <citation type="submission" date="2023-03" db="EMBL/GenBank/DDBJ databases">
        <authorList>
            <person name="Julca I."/>
        </authorList>
    </citation>
    <scope>NUCLEOTIDE SEQUENCE</scope>
</reference>
<dbReference type="AlphaFoldDB" id="A0AAV1BVR8"/>
<proteinExistence type="inferred from homology"/>
<comment type="similarity">
    <text evidence="1">Belongs to the PP2C family.</text>
</comment>
<feature type="domain" description="PPM-type phosphatase" evidence="2">
    <location>
        <begin position="9"/>
        <end position="254"/>
    </location>
</feature>
<dbReference type="SMART" id="SM00331">
    <property type="entry name" value="PP2C_SIG"/>
    <property type="match status" value="1"/>
</dbReference>
<comment type="catalytic activity">
    <reaction evidence="1">
        <text>O-phospho-L-seryl-[protein] + H2O = L-seryl-[protein] + phosphate</text>
        <dbReference type="Rhea" id="RHEA:20629"/>
        <dbReference type="Rhea" id="RHEA-COMP:9863"/>
        <dbReference type="Rhea" id="RHEA-COMP:11604"/>
        <dbReference type="ChEBI" id="CHEBI:15377"/>
        <dbReference type="ChEBI" id="CHEBI:29999"/>
        <dbReference type="ChEBI" id="CHEBI:43474"/>
        <dbReference type="ChEBI" id="CHEBI:83421"/>
        <dbReference type="EC" id="3.1.3.16"/>
    </reaction>
</comment>
<dbReference type="GO" id="GO:0004722">
    <property type="term" value="F:protein serine/threonine phosphatase activity"/>
    <property type="evidence" value="ECO:0007669"/>
    <property type="project" value="UniProtKB-EC"/>
</dbReference>
<keyword evidence="1" id="KW-0378">Hydrolase</keyword>
<dbReference type="SUPFAM" id="SSF81606">
    <property type="entry name" value="PP2C-like"/>
    <property type="match status" value="1"/>
</dbReference>
<dbReference type="EC" id="3.1.3.16" evidence="1"/>
<accession>A0AAV1BVR8</accession>
<comment type="catalytic activity">
    <reaction evidence="1">
        <text>O-phospho-L-threonyl-[protein] + H2O = L-threonyl-[protein] + phosphate</text>
        <dbReference type="Rhea" id="RHEA:47004"/>
        <dbReference type="Rhea" id="RHEA-COMP:11060"/>
        <dbReference type="Rhea" id="RHEA-COMP:11605"/>
        <dbReference type="ChEBI" id="CHEBI:15377"/>
        <dbReference type="ChEBI" id="CHEBI:30013"/>
        <dbReference type="ChEBI" id="CHEBI:43474"/>
        <dbReference type="ChEBI" id="CHEBI:61977"/>
        <dbReference type="EC" id="3.1.3.16"/>
    </reaction>
</comment>
<dbReference type="InterPro" id="IPR001932">
    <property type="entry name" value="PPM-type_phosphatase-like_dom"/>
</dbReference>
<dbReference type="SMART" id="SM00332">
    <property type="entry name" value="PP2Cc"/>
    <property type="match status" value="1"/>
</dbReference>
<dbReference type="InterPro" id="IPR039123">
    <property type="entry name" value="PPTC7"/>
</dbReference>
<organism evidence="3 4">
    <name type="scientific">Oldenlandia corymbosa var. corymbosa</name>
    <dbReference type="NCBI Taxonomy" id="529605"/>
    <lineage>
        <taxon>Eukaryota</taxon>
        <taxon>Viridiplantae</taxon>
        <taxon>Streptophyta</taxon>
        <taxon>Embryophyta</taxon>
        <taxon>Tracheophyta</taxon>
        <taxon>Spermatophyta</taxon>
        <taxon>Magnoliopsida</taxon>
        <taxon>eudicotyledons</taxon>
        <taxon>Gunneridae</taxon>
        <taxon>Pentapetalae</taxon>
        <taxon>asterids</taxon>
        <taxon>lamiids</taxon>
        <taxon>Gentianales</taxon>
        <taxon>Rubiaceae</taxon>
        <taxon>Rubioideae</taxon>
        <taxon>Spermacoceae</taxon>
        <taxon>Hedyotis-Oldenlandia complex</taxon>
        <taxon>Oldenlandia</taxon>
    </lineage>
</organism>
<name>A0AAV1BVR8_OLDCO</name>
<evidence type="ECO:0000313" key="4">
    <source>
        <dbReference type="Proteomes" id="UP001161247"/>
    </source>
</evidence>
<evidence type="ECO:0000313" key="3">
    <source>
        <dbReference type="EMBL" id="CAI9087421.1"/>
    </source>
</evidence>